<reference evidence="1 2" key="1">
    <citation type="journal article" date="2005" name="Science">
        <title>Genome sequence of Theileria parva, a bovine pathogen that transforms lymphocytes.</title>
        <authorList>
            <person name="Gardner M.J."/>
            <person name="Bishop R."/>
            <person name="Shah T."/>
            <person name="de Villiers E.P."/>
            <person name="Carlton J.M."/>
            <person name="Hall N."/>
            <person name="Ren Q."/>
            <person name="Paulsen I.T."/>
            <person name="Pain A."/>
            <person name="Berriman M."/>
            <person name="Wilson R.J.M."/>
            <person name="Sato S."/>
            <person name="Ralph S.A."/>
            <person name="Mann D.J."/>
            <person name="Xiong Z."/>
            <person name="Shallom S.J."/>
            <person name="Weidman J."/>
            <person name="Jiang L."/>
            <person name="Lynn J."/>
            <person name="Weaver B."/>
            <person name="Shoaibi A."/>
            <person name="Domingo A.R."/>
            <person name="Wasawo D."/>
            <person name="Crabtree J."/>
            <person name="Wortman J.R."/>
            <person name="Haas B."/>
            <person name="Angiuoli S.V."/>
            <person name="Creasy T.H."/>
            <person name="Lu C."/>
            <person name="Suh B."/>
            <person name="Silva J.C."/>
            <person name="Utterback T.R."/>
            <person name="Feldblyum T.V."/>
            <person name="Pertea M."/>
            <person name="Allen J."/>
            <person name="Nierman W.C."/>
            <person name="Taracha E.L.N."/>
            <person name="Salzberg S.L."/>
            <person name="White O.R."/>
            <person name="Fitzhugh H.A."/>
            <person name="Morzaria S."/>
            <person name="Venter J.C."/>
            <person name="Fraser C.M."/>
            <person name="Nene V."/>
        </authorList>
    </citation>
    <scope>NUCLEOTIDE SEQUENCE [LARGE SCALE GENOMIC DNA]</scope>
    <source>
        <strain evidence="1 2">Muguga</strain>
    </source>
</reference>
<dbReference type="EMBL" id="AAGK01000002">
    <property type="protein sequence ID" value="EAN32294.1"/>
    <property type="molecule type" value="Genomic_DNA"/>
</dbReference>
<proteinExistence type="predicted"/>
<name>Q4N6C9_THEPA</name>
<dbReference type="STRING" id="5875.Q4N6C9"/>
<evidence type="ECO:0000313" key="1">
    <source>
        <dbReference type="EMBL" id="EAN32294.1"/>
    </source>
</evidence>
<comment type="caution">
    <text evidence="1">The sequence shown here is derived from an EMBL/GenBank/DDBJ whole genome shotgun (WGS) entry which is preliminary data.</text>
</comment>
<keyword evidence="2" id="KW-1185">Reference proteome</keyword>
<protein>
    <submittedName>
        <fullName evidence="1">Uncharacterized protein</fullName>
    </submittedName>
</protein>
<dbReference type="InterPro" id="IPR007480">
    <property type="entry name" value="DUF529"/>
</dbReference>
<sequence length="173" mass="20500">MYKMIFELNSKLEQILCDGKKVWNHKSKTPYPLSLTYFKNRDSFTFNRKGDFLLITREKERWVIKGVKGPTHIQLYKKGSDGNEIKLTKNEYSVCITGNGSLKLKINADVECSKIRIRNKVFWEKNDYPRAIYLTQSRNILLEFKEYKIVFGRRAGIYFQMYSTRNKKAGKYP</sequence>
<gene>
    <name evidence="1" type="ordered locus">TP02_0008</name>
</gene>
<evidence type="ECO:0000313" key="2">
    <source>
        <dbReference type="Proteomes" id="UP000001949"/>
    </source>
</evidence>
<dbReference type="AlphaFoldDB" id="Q4N6C9"/>
<dbReference type="InParanoid" id="Q4N6C9"/>
<dbReference type="Proteomes" id="UP000001949">
    <property type="component" value="Unassembled WGS sequence"/>
</dbReference>
<dbReference type="KEGG" id="tpv:TP02_0008"/>
<organism evidence="1 2">
    <name type="scientific">Theileria parva</name>
    <name type="common">East coast fever infection agent</name>
    <dbReference type="NCBI Taxonomy" id="5875"/>
    <lineage>
        <taxon>Eukaryota</taxon>
        <taxon>Sar</taxon>
        <taxon>Alveolata</taxon>
        <taxon>Apicomplexa</taxon>
        <taxon>Aconoidasida</taxon>
        <taxon>Piroplasmida</taxon>
        <taxon>Theileriidae</taxon>
        <taxon>Theileria</taxon>
    </lineage>
</organism>
<dbReference type="VEuPathDB" id="PiroplasmaDB:TpMuguga_02g00008"/>
<dbReference type="Pfam" id="PF04385">
    <property type="entry name" value="FAINT"/>
    <property type="match status" value="1"/>
</dbReference>
<accession>Q4N6C9</accession>